<evidence type="ECO:0000256" key="1">
    <source>
        <dbReference type="PROSITE-ProRule" id="PRU00325"/>
    </source>
</evidence>
<proteinExistence type="predicted"/>
<dbReference type="RefSeq" id="XP_022818860.1">
    <property type="nucleotide sequence ID" value="XM_022963092.1"/>
</dbReference>
<dbReference type="Proteomes" id="UP000301870">
    <property type="component" value="Chromosome 26"/>
</dbReference>
<dbReference type="Proteomes" id="UP000301870">
    <property type="component" value="Chromosome 8"/>
</dbReference>
<organism evidence="3 9">
    <name type="scientific">Spodoptera litura</name>
    <name type="common">Asian cotton leafworm</name>
    <dbReference type="NCBI Taxonomy" id="69820"/>
    <lineage>
        <taxon>Eukaryota</taxon>
        <taxon>Metazoa</taxon>
        <taxon>Ecdysozoa</taxon>
        <taxon>Arthropoda</taxon>
        <taxon>Hexapoda</taxon>
        <taxon>Insecta</taxon>
        <taxon>Pterygota</taxon>
        <taxon>Neoptera</taxon>
        <taxon>Endopterygota</taxon>
        <taxon>Lepidoptera</taxon>
        <taxon>Glossata</taxon>
        <taxon>Ditrysia</taxon>
        <taxon>Noctuoidea</taxon>
        <taxon>Noctuidae</taxon>
        <taxon>Amphipyrinae</taxon>
        <taxon>Spodoptera</taxon>
    </lineage>
</organism>
<evidence type="ECO:0000313" key="10">
    <source>
        <dbReference type="RefSeq" id="XP_022825756.1"/>
    </source>
</evidence>
<dbReference type="RefSeq" id="XP_022830633.1">
    <property type="nucleotide sequence ID" value="XM_022974865.1"/>
</dbReference>
<dbReference type="Proteomes" id="UP000301870">
    <property type="component" value="Chromosome 12"/>
</dbReference>
<evidence type="ECO:0000313" key="18">
    <source>
        <dbReference type="RefSeq" id="XP_022832544.1"/>
    </source>
</evidence>
<dbReference type="OrthoDB" id="261614at2759"/>
<dbReference type="RefSeq" id="XP_022825756.1">
    <property type="nucleotide sequence ID" value="XM_022969988.1"/>
</dbReference>
<dbReference type="KEGG" id="sliu:111356717"/>
<dbReference type="Proteomes" id="UP000301870">
    <property type="component" value="Chromosome 13"/>
</dbReference>
<dbReference type="KEGG" id="sliu:111355888"/>
<evidence type="ECO:0000313" key="17">
    <source>
        <dbReference type="RefSeq" id="XP_022832189.1"/>
    </source>
</evidence>
<evidence type="ECO:0000313" key="11">
    <source>
        <dbReference type="RefSeq" id="XP_022826047.1"/>
    </source>
</evidence>
<evidence type="ECO:0000313" key="14">
    <source>
        <dbReference type="RefSeq" id="XP_022828687.1"/>
    </source>
</evidence>
<dbReference type="KEGG" id="sliu:111352854"/>
<reference evidence="4 5" key="1">
    <citation type="submission" date="2025-04" db="UniProtKB">
        <authorList>
            <consortium name="RefSeq"/>
        </authorList>
    </citation>
    <scope>IDENTIFICATION</scope>
    <source>
        <strain evidence="4 5">Ishihara</strain>
        <tissue evidence="4 5">Whole body</tissue>
    </source>
</reference>
<dbReference type="KEGG" id="sliu:111362876"/>
<sequence length="437" mass="49539">MDANFVQADSSNLPRIDALMVALFFKNNADYYSSELKNVKTAVSARESYGDDAIGYVQIKREQGVCTMKCKICPEHKVRSKAYNVTMIINEEDSEVISCQCLDCAASAGGCKHSVAFLMWVHRRTEEPACTSVECYWKKPILSRVGTTMKYITVEQMCEKAVPHRPSSSELYNEFISVAKSRNITKCELLKYQNDFKHKDVMQYSLHCFLMNQSEETSADVDKFVEVMKTNITEAEISAIEEATRNQDKSSLWYEMRYGRITASKAYQVSVCRTPEGSLIATVMGAKIPDTLAMKRGRTLEKAVRKKVASILNKKISICGLYVCNESPMIAASPDGLTKDAVIEIKCPTQAKTKENYIKNGVITEKFNAQVQLQMHATSMKKCYFCVADSKFEENQKVDILLVHYDSAYTHNLLQKLVTFWKNNVYPVLYRSTRVTD</sequence>
<dbReference type="KEGG" id="sliu:111364626"/>
<dbReference type="CDD" id="cd22343">
    <property type="entry name" value="PDDEXK_lambda_exonuclease-like"/>
    <property type="match status" value="1"/>
</dbReference>
<gene>
    <name evidence="9" type="primary">LOC111354308</name>
    <name evidence="4" type="synonym">LOC111348918</name>
    <name evidence="5" type="synonym">LOC111349152</name>
    <name evidence="6" type="synonym">LOC111351011</name>
    <name evidence="7" type="synonym">LOC111351269</name>
    <name evidence="8" type="synonym">LOC111352854</name>
    <name evidence="10" type="synonym">LOC111355888</name>
    <name evidence="11" type="synonym">LOC111356059</name>
    <name evidence="12" type="synonym">LOC111356717</name>
    <name evidence="13" type="synonym">LOC111358020</name>
    <name evidence="14" type="synonym">LOC111358036</name>
    <name evidence="15" type="synonym">LOC111359272</name>
    <name evidence="16" type="synonym">LOC111359351</name>
    <name evidence="17" type="synonym">LOC111360471</name>
    <name evidence="18" type="synonym">LOC111360684</name>
    <name evidence="19" type="synonym">LOC111362815</name>
    <name evidence="20" type="synonym">LOC111362876</name>
    <name evidence="21" type="synonym">LOC111364626</name>
</gene>
<feature type="domain" description="SWIM-type" evidence="2">
    <location>
        <begin position="83"/>
        <end position="122"/>
    </location>
</feature>
<dbReference type="InterPro" id="IPR011604">
    <property type="entry name" value="PDDEXK-like_dom_sf"/>
</dbReference>
<keyword evidence="1" id="KW-0479">Metal-binding</keyword>
<dbReference type="RefSeq" id="XP_022830496.1">
    <property type="nucleotide sequence ID" value="XM_022974728.1"/>
</dbReference>
<dbReference type="PROSITE" id="PS50966">
    <property type="entry name" value="ZF_SWIM"/>
    <property type="match status" value="1"/>
</dbReference>
<evidence type="ECO:0000313" key="19">
    <source>
        <dbReference type="RefSeq" id="XP_022835329.1"/>
    </source>
</evidence>
<evidence type="ECO:0000313" key="13">
    <source>
        <dbReference type="RefSeq" id="XP_022828669.1"/>
    </source>
</evidence>
<dbReference type="Proteomes" id="UP000301870">
    <property type="component" value="Chromosome Z"/>
</dbReference>
<dbReference type="InterPro" id="IPR019080">
    <property type="entry name" value="YqaJ_viral_recombinase"/>
</dbReference>
<evidence type="ECO:0000313" key="16">
    <source>
        <dbReference type="RefSeq" id="XP_022830633.1"/>
    </source>
</evidence>
<evidence type="ECO:0000313" key="20">
    <source>
        <dbReference type="RefSeq" id="XP_022835405.1"/>
    </source>
</evidence>
<dbReference type="Gene3D" id="3.90.320.10">
    <property type="match status" value="1"/>
</dbReference>
<evidence type="ECO:0000259" key="2">
    <source>
        <dbReference type="PROSITE" id="PS50966"/>
    </source>
</evidence>
<dbReference type="RefSeq" id="XP_022832189.1">
    <property type="nucleotide sequence ID" value="XM_022976421.1"/>
</dbReference>
<name>A0A9J7IU84_SPOLT</name>
<dbReference type="AlphaFoldDB" id="A0A9J7IU84"/>
<dbReference type="Proteomes" id="UP000301870">
    <property type="component" value="Chromosome 18"/>
</dbReference>
<dbReference type="RefSeq" id="XP_022837320.1">
    <property type="nucleotide sequence ID" value="XM_022981552.1"/>
</dbReference>
<dbReference type="Proteomes" id="UP000301870">
    <property type="component" value="Chromosome 5"/>
</dbReference>
<dbReference type="Proteomes" id="UP000301870">
    <property type="component" value="Chromosome 30"/>
</dbReference>
<dbReference type="KEGG" id="sliu:111354308"/>
<dbReference type="InterPro" id="IPR007527">
    <property type="entry name" value="Znf_SWIM"/>
</dbReference>
<dbReference type="RefSeq" id="XP_022826047.1">
    <property type="nucleotide sequence ID" value="XM_022970279.1"/>
</dbReference>
<evidence type="ECO:0000313" key="5">
    <source>
        <dbReference type="RefSeq" id="XP_022815913.1"/>
    </source>
</evidence>
<dbReference type="KEGG" id="sliu:111359351"/>
<dbReference type="KEGG" id="sliu:111358036"/>
<keyword evidence="1" id="KW-0862">Zinc</keyword>
<dbReference type="RefSeq" id="XP_022823460.1">
    <property type="nucleotide sequence ID" value="XM_022967692.1"/>
</dbReference>
<dbReference type="RefSeq" id="XP_022835329.1">
    <property type="nucleotide sequence ID" value="XM_022979561.1"/>
</dbReference>
<dbReference type="KEGG" id="sliu:111358020"/>
<dbReference type="KEGG" id="sliu:111362815"/>
<dbReference type="RefSeq" id="XP_022826951.1">
    <property type="nucleotide sequence ID" value="XM_022971183.1"/>
</dbReference>
<dbReference type="RefSeq" id="XP_022818539.1">
    <property type="nucleotide sequence ID" value="XM_022962771.1"/>
</dbReference>
<dbReference type="RefSeq" id="XP_022835405.1">
    <property type="nucleotide sequence ID" value="XM_022979637.1"/>
</dbReference>
<evidence type="ECO:0000313" key="3">
    <source>
        <dbReference type="Proteomes" id="UP000301870"/>
    </source>
</evidence>
<dbReference type="RefSeq" id="XP_022821281.1">
    <property type="nucleotide sequence ID" value="XM_022965513.1"/>
</dbReference>
<evidence type="ECO:0000313" key="9">
    <source>
        <dbReference type="RefSeq" id="XP_022823460.1"/>
    </source>
</evidence>
<dbReference type="KEGG" id="sliu:111351011"/>
<dbReference type="PANTHER" id="PTHR39953:SF1">
    <property type="entry name" value="RE54151P"/>
    <property type="match status" value="1"/>
</dbReference>
<dbReference type="RefSeq" id="XP_022815913.1">
    <property type="nucleotide sequence ID" value="XM_022960145.1"/>
</dbReference>
<dbReference type="KEGG" id="sliu:111360684"/>
<dbReference type="Proteomes" id="UP000301870">
    <property type="component" value="Chromosome 23"/>
</dbReference>
<dbReference type="KEGG" id="sliu:111360471"/>
<evidence type="ECO:0000313" key="4">
    <source>
        <dbReference type="RefSeq" id="XP_022815625.1"/>
    </source>
</evidence>
<dbReference type="RefSeq" id="XP_022828687.1">
    <property type="nucleotide sequence ID" value="XM_022972919.1"/>
</dbReference>
<protein>
    <submittedName>
        <fullName evidence="4">Uncharacterized protein LOC111348918</fullName>
    </submittedName>
    <submittedName>
        <fullName evidence="5">Uncharacterized protein LOC111349152</fullName>
    </submittedName>
    <submittedName>
        <fullName evidence="6">Uncharacterized protein LOC111351011</fullName>
    </submittedName>
    <submittedName>
        <fullName evidence="7">Uncharacterized protein LOC111351269</fullName>
    </submittedName>
    <submittedName>
        <fullName evidence="11">Uncharacterized protein LOC111356059</fullName>
    </submittedName>
    <submittedName>
        <fullName evidence="12">Uncharacterized protein LOC111356717</fullName>
    </submittedName>
    <submittedName>
        <fullName evidence="14">Uncharacterized protein LOC111358036</fullName>
    </submittedName>
    <submittedName>
        <fullName evidence="17">Uncharacterized protein LOC111360471</fullName>
    </submittedName>
    <submittedName>
        <fullName evidence="18">Uncharacterized protein LOC111360684</fullName>
    </submittedName>
    <submittedName>
        <fullName evidence="20">Uncharacterized protein LOC111362876</fullName>
    </submittedName>
</protein>
<dbReference type="KEGG" id="sliu:111351269"/>
<keyword evidence="1" id="KW-0863">Zinc-finger</keyword>
<dbReference type="PANTHER" id="PTHR39953">
    <property type="entry name" value="RE54151P"/>
    <property type="match status" value="1"/>
</dbReference>
<dbReference type="Pfam" id="PF09588">
    <property type="entry name" value="YqaJ"/>
    <property type="match status" value="1"/>
</dbReference>
<dbReference type="RefSeq" id="XP_022815625.1">
    <property type="nucleotide sequence ID" value="XM_022959857.1"/>
</dbReference>
<dbReference type="KEGG" id="sliu:111359272"/>
<evidence type="ECO:0000313" key="12">
    <source>
        <dbReference type="RefSeq" id="XP_022826951.1"/>
    </source>
</evidence>
<dbReference type="KEGG" id="sliu:111348918"/>
<evidence type="ECO:0000313" key="7">
    <source>
        <dbReference type="RefSeq" id="XP_022818860.1"/>
    </source>
</evidence>
<dbReference type="RefSeq" id="XP_022828669.1">
    <property type="nucleotide sequence ID" value="XM_022972901.1"/>
</dbReference>
<evidence type="ECO:0000313" key="6">
    <source>
        <dbReference type="RefSeq" id="XP_022818539.1"/>
    </source>
</evidence>
<dbReference type="KEGG" id="sliu:111356059"/>
<dbReference type="Proteomes" id="UP000301870">
    <property type="component" value="Chromosome 9"/>
</dbReference>
<dbReference type="GO" id="GO:0008270">
    <property type="term" value="F:zinc ion binding"/>
    <property type="evidence" value="ECO:0007669"/>
    <property type="project" value="UniProtKB-KW"/>
</dbReference>
<dbReference type="GO" id="GO:0006281">
    <property type="term" value="P:DNA repair"/>
    <property type="evidence" value="ECO:0007669"/>
    <property type="project" value="UniProtKB-ARBA"/>
</dbReference>
<dbReference type="SUPFAM" id="SSF52980">
    <property type="entry name" value="Restriction endonuclease-like"/>
    <property type="match status" value="1"/>
</dbReference>
<dbReference type="GeneID" id="111354308"/>
<accession>A0A9J7IU84</accession>
<evidence type="ECO:0000313" key="15">
    <source>
        <dbReference type="RefSeq" id="XP_022830496.1"/>
    </source>
</evidence>
<evidence type="ECO:0000313" key="21">
    <source>
        <dbReference type="RefSeq" id="XP_022837320.1"/>
    </source>
</evidence>
<dbReference type="Proteomes" id="UP000301870">
    <property type="component" value="Chromosome 29"/>
</dbReference>
<dbReference type="Proteomes" id="UP000301870">
    <property type="component" value="Chromosome 16"/>
</dbReference>
<dbReference type="KEGG" id="sliu:111349152"/>
<dbReference type="InterPro" id="IPR011335">
    <property type="entry name" value="Restrct_endonuc-II-like"/>
</dbReference>
<dbReference type="Proteomes" id="UP000301870">
    <property type="component" value="Chromosome 22"/>
</dbReference>
<evidence type="ECO:0000313" key="8">
    <source>
        <dbReference type="RefSeq" id="XP_022821281.1"/>
    </source>
</evidence>
<keyword evidence="3" id="KW-1185">Reference proteome</keyword>
<dbReference type="RefSeq" id="XP_022832544.1">
    <property type="nucleotide sequence ID" value="XM_022976776.1"/>
</dbReference>